<gene>
    <name evidence="2" type="ORF">I0Q91_08860</name>
</gene>
<dbReference type="EMBL" id="JADPIE010000004">
    <property type="protein sequence ID" value="MBF8437186.1"/>
    <property type="molecule type" value="Genomic_DNA"/>
</dbReference>
<protein>
    <submittedName>
        <fullName evidence="2">Ferritin family protein</fullName>
    </submittedName>
</protein>
<proteinExistence type="predicted"/>
<comment type="caution">
    <text evidence="2">The sequence shown here is derived from an EMBL/GenBank/DDBJ whole genome shotgun (WGS) entry which is preliminary data.</text>
</comment>
<dbReference type="AlphaFoldDB" id="A0A931F7Y9"/>
<dbReference type="Proteomes" id="UP000621436">
    <property type="component" value="Unassembled WGS sequence"/>
</dbReference>
<evidence type="ECO:0000313" key="3">
    <source>
        <dbReference type="Proteomes" id="UP000621436"/>
    </source>
</evidence>
<dbReference type="PANTHER" id="PTHR33531">
    <property type="entry name" value="RUBRERYTHRIN SUBFAMILY"/>
    <property type="match status" value="1"/>
</dbReference>
<dbReference type="Gene3D" id="1.20.1260.10">
    <property type="match status" value="1"/>
</dbReference>
<dbReference type="Pfam" id="PF02915">
    <property type="entry name" value="Rubrerythrin"/>
    <property type="match status" value="1"/>
</dbReference>
<reference evidence="2" key="1">
    <citation type="submission" date="2020-11" db="EMBL/GenBank/DDBJ databases">
        <title>Halonatronomonas betainensis gen. nov., sp. nov. a novel haloalkaliphilic representative of the family Halanaerobiacae capable of betaine degradation.</title>
        <authorList>
            <person name="Boltyanskaya Y."/>
            <person name="Kevbrin V."/>
            <person name="Detkova E."/>
            <person name="Grouzdev D.S."/>
            <person name="Koziaeva V."/>
            <person name="Zhilina T."/>
        </authorList>
    </citation>
    <scope>NUCLEOTIDE SEQUENCE</scope>
    <source>
        <strain evidence="2">Z-7014</strain>
    </source>
</reference>
<organism evidence="2 3">
    <name type="scientific">Halonatronomonas betaini</name>
    <dbReference type="NCBI Taxonomy" id="2778430"/>
    <lineage>
        <taxon>Bacteria</taxon>
        <taxon>Bacillati</taxon>
        <taxon>Bacillota</taxon>
        <taxon>Clostridia</taxon>
        <taxon>Halanaerobiales</taxon>
        <taxon>Halarsenatibacteraceae</taxon>
        <taxon>Halonatronomonas</taxon>
    </lineage>
</organism>
<dbReference type="InterPro" id="IPR003251">
    <property type="entry name" value="Rr_diiron-bd_dom"/>
</dbReference>
<evidence type="ECO:0000259" key="1">
    <source>
        <dbReference type="Pfam" id="PF02915"/>
    </source>
</evidence>
<dbReference type="RefSeq" id="WP_270454147.1">
    <property type="nucleotide sequence ID" value="NZ_JADPIE010000004.1"/>
</dbReference>
<dbReference type="PANTHER" id="PTHR33531:SF7">
    <property type="entry name" value="HYPOTHETICAL MEMBRANE PROTEIN, CONSERVED"/>
    <property type="match status" value="1"/>
</dbReference>
<dbReference type="SUPFAM" id="SSF47240">
    <property type="entry name" value="Ferritin-like"/>
    <property type="match status" value="1"/>
</dbReference>
<evidence type="ECO:0000313" key="2">
    <source>
        <dbReference type="EMBL" id="MBF8437186.1"/>
    </source>
</evidence>
<dbReference type="InterPro" id="IPR012347">
    <property type="entry name" value="Ferritin-like"/>
</dbReference>
<feature type="domain" description="Rubrerythrin diiron-binding" evidence="1">
    <location>
        <begin position="10"/>
        <end position="154"/>
    </location>
</feature>
<name>A0A931F7Y9_9FIRM</name>
<dbReference type="GO" id="GO:0046872">
    <property type="term" value="F:metal ion binding"/>
    <property type="evidence" value="ECO:0007669"/>
    <property type="project" value="InterPro"/>
</dbReference>
<keyword evidence="3" id="KW-1185">Reference proteome</keyword>
<dbReference type="CDD" id="cd01045">
    <property type="entry name" value="Ferritin_like_AB"/>
    <property type="match status" value="1"/>
</dbReference>
<dbReference type="GO" id="GO:0016491">
    <property type="term" value="F:oxidoreductase activity"/>
    <property type="evidence" value="ECO:0007669"/>
    <property type="project" value="InterPro"/>
</dbReference>
<dbReference type="InterPro" id="IPR009078">
    <property type="entry name" value="Ferritin-like_SF"/>
</dbReference>
<accession>A0A931F7Y9</accession>
<sequence>MLNQQFSKMEVIEMAKDIEKRGLNFYRSQADKTDNQEIRELFLRLAGDEKDHFQRFDNLGKSIKENSDYKEDHVYNEQVSTYLNALVEFAVFPGDELIDKEFDSMEEVLKLAIQAEKDSILLYTEMLDNHSGDTVDIIKKLIDEEKQHLLDLVKLDAKL</sequence>